<proteinExistence type="predicted"/>
<protein>
    <submittedName>
        <fullName evidence="1">Uncharacterized protein</fullName>
    </submittedName>
</protein>
<evidence type="ECO:0000313" key="2">
    <source>
        <dbReference type="Proteomes" id="UP001431784"/>
    </source>
</evidence>
<accession>A0ABT5TG97</accession>
<dbReference type="RefSeq" id="WP_274354064.1">
    <property type="nucleotide sequence ID" value="NZ_JAQZSM010000032.1"/>
</dbReference>
<organism evidence="1 2">
    <name type="scientific">Roseinatronobacter alkalisoli</name>
    <dbReference type="NCBI Taxonomy" id="3028235"/>
    <lineage>
        <taxon>Bacteria</taxon>
        <taxon>Pseudomonadati</taxon>
        <taxon>Pseudomonadota</taxon>
        <taxon>Alphaproteobacteria</taxon>
        <taxon>Rhodobacterales</taxon>
        <taxon>Paracoccaceae</taxon>
        <taxon>Roseinatronobacter</taxon>
    </lineage>
</organism>
<keyword evidence="2" id="KW-1185">Reference proteome</keyword>
<dbReference type="Proteomes" id="UP001431784">
    <property type="component" value="Unassembled WGS sequence"/>
</dbReference>
<evidence type="ECO:0000313" key="1">
    <source>
        <dbReference type="EMBL" id="MDD7973396.1"/>
    </source>
</evidence>
<name>A0ABT5TG97_9RHOB</name>
<comment type="caution">
    <text evidence="1">The sequence shown here is derived from an EMBL/GenBank/DDBJ whole genome shotgun (WGS) entry which is preliminary data.</text>
</comment>
<gene>
    <name evidence="1" type="ORF">PUT78_20180</name>
</gene>
<dbReference type="EMBL" id="JAQZSM010000032">
    <property type="protein sequence ID" value="MDD7973396.1"/>
    <property type="molecule type" value="Genomic_DNA"/>
</dbReference>
<sequence length="48" mass="5519">MIFVNQALRPIVARLNGQPLDQTELNRSYRVEIICKGSQEAYVRALML</sequence>
<reference evidence="1" key="1">
    <citation type="submission" date="2023-02" db="EMBL/GenBank/DDBJ databases">
        <title>Description of Roseinatronobacter alkalisoli sp. nov., an alkaliphilic bacerium isolated from soda soil.</title>
        <authorList>
            <person name="Wei W."/>
        </authorList>
    </citation>
    <scope>NUCLEOTIDE SEQUENCE</scope>
    <source>
        <strain evidence="1">HJB301</strain>
    </source>
</reference>